<dbReference type="Proteomes" id="UP001359485">
    <property type="component" value="Unassembled WGS sequence"/>
</dbReference>
<dbReference type="SUPFAM" id="SSF52490">
    <property type="entry name" value="Tubulin nucleotide-binding domain-like"/>
    <property type="match status" value="1"/>
</dbReference>
<dbReference type="Pfam" id="PF00091">
    <property type="entry name" value="Tubulin"/>
    <property type="match status" value="1"/>
</dbReference>
<evidence type="ECO:0000256" key="6">
    <source>
        <dbReference type="RuleBase" id="RU000352"/>
    </source>
</evidence>
<evidence type="ECO:0000256" key="7">
    <source>
        <dbReference type="SAM" id="MobiDB-lite"/>
    </source>
</evidence>
<dbReference type="PROSITE" id="PS00227">
    <property type="entry name" value="TUBULIN"/>
    <property type="match status" value="1"/>
</dbReference>
<reference evidence="10 11" key="1">
    <citation type="submission" date="2023-09" db="EMBL/GenBank/DDBJ databases">
        <title>Genomes of two closely related lineages of the louse Polyplax serrata with different host specificities.</title>
        <authorList>
            <person name="Martinu J."/>
            <person name="Tarabai H."/>
            <person name="Stefka J."/>
            <person name="Hypsa V."/>
        </authorList>
    </citation>
    <scope>NUCLEOTIDE SEQUENCE [LARGE SCALE GENOMIC DNA]</scope>
    <source>
        <strain evidence="10">98ZLc_SE</strain>
    </source>
</reference>
<dbReference type="InterPro" id="IPR003008">
    <property type="entry name" value="Tubulin_FtsZ_GTPase"/>
</dbReference>
<evidence type="ECO:0000256" key="1">
    <source>
        <dbReference type="ARBA" id="ARBA00001946"/>
    </source>
</evidence>
<keyword evidence="11" id="KW-1185">Reference proteome</keyword>
<evidence type="ECO:0000256" key="2">
    <source>
        <dbReference type="ARBA" id="ARBA00009636"/>
    </source>
</evidence>
<dbReference type="PANTHER" id="PTHR11588">
    <property type="entry name" value="TUBULIN"/>
    <property type="match status" value="1"/>
</dbReference>
<comment type="cofactor">
    <cofactor evidence="1">
        <name>Mg(2+)</name>
        <dbReference type="ChEBI" id="CHEBI:18420"/>
    </cofactor>
</comment>
<keyword evidence="5 6" id="KW-0342">GTP-binding</keyword>
<dbReference type="EMBL" id="JAWJWF010000045">
    <property type="protein sequence ID" value="KAK6627178.1"/>
    <property type="molecule type" value="Genomic_DNA"/>
</dbReference>
<dbReference type="PRINTS" id="PR01161">
    <property type="entry name" value="TUBULIN"/>
</dbReference>
<keyword evidence="3 6" id="KW-0493">Microtubule</keyword>
<dbReference type="InterPro" id="IPR018316">
    <property type="entry name" value="Tubulin/FtsZ_2-layer-sand-dom"/>
</dbReference>
<comment type="similarity">
    <text evidence="2 6">Belongs to the tubulin family.</text>
</comment>
<proteinExistence type="inferred from homology"/>
<evidence type="ECO:0000256" key="5">
    <source>
        <dbReference type="ARBA" id="ARBA00023134"/>
    </source>
</evidence>
<dbReference type="CDD" id="cd02187">
    <property type="entry name" value="beta_tubulin"/>
    <property type="match status" value="1"/>
</dbReference>
<dbReference type="InterPro" id="IPR017975">
    <property type="entry name" value="Tubulin_CS"/>
</dbReference>
<dbReference type="InterPro" id="IPR000217">
    <property type="entry name" value="Tubulin"/>
</dbReference>
<feature type="domain" description="Tubulin/FtsZ GTPase" evidence="8">
    <location>
        <begin position="46"/>
        <end position="242"/>
    </location>
</feature>
<dbReference type="SMART" id="SM00865">
    <property type="entry name" value="Tubulin_C"/>
    <property type="match status" value="1"/>
</dbReference>
<dbReference type="InterPro" id="IPR037103">
    <property type="entry name" value="Tubulin/FtsZ-like_C"/>
</dbReference>
<dbReference type="SMART" id="SM00864">
    <property type="entry name" value="Tubulin"/>
    <property type="match status" value="1"/>
</dbReference>
<evidence type="ECO:0000259" key="8">
    <source>
        <dbReference type="SMART" id="SM00864"/>
    </source>
</evidence>
<organism evidence="10 11">
    <name type="scientific">Polyplax serrata</name>
    <name type="common">Common mouse louse</name>
    <dbReference type="NCBI Taxonomy" id="468196"/>
    <lineage>
        <taxon>Eukaryota</taxon>
        <taxon>Metazoa</taxon>
        <taxon>Ecdysozoa</taxon>
        <taxon>Arthropoda</taxon>
        <taxon>Hexapoda</taxon>
        <taxon>Insecta</taxon>
        <taxon>Pterygota</taxon>
        <taxon>Neoptera</taxon>
        <taxon>Paraneoptera</taxon>
        <taxon>Psocodea</taxon>
        <taxon>Troctomorpha</taxon>
        <taxon>Phthiraptera</taxon>
        <taxon>Anoplura</taxon>
        <taxon>Polyplacidae</taxon>
        <taxon>Polyplax</taxon>
    </lineage>
</organism>
<dbReference type="Gene3D" id="1.10.287.600">
    <property type="entry name" value="Helix hairpin bin"/>
    <property type="match status" value="1"/>
</dbReference>
<dbReference type="Gene3D" id="3.40.50.1440">
    <property type="entry name" value="Tubulin/FtsZ, GTPase domain"/>
    <property type="match status" value="1"/>
</dbReference>
<feature type="region of interest" description="Disordered" evidence="7">
    <location>
        <begin position="429"/>
        <end position="475"/>
    </location>
</feature>
<dbReference type="InterPro" id="IPR002453">
    <property type="entry name" value="Beta_tubulin"/>
</dbReference>
<dbReference type="PRINTS" id="PR01163">
    <property type="entry name" value="BETATUBULIN"/>
</dbReference>
<evidence type="ECO:0000256" key="4">
    <source>
        <dbReference type="ARBA" id="ARBA00022741"/>
    </source>
</evidence>
<comment type="caution">
    <text evidence="10">The sequence shown here is derived from an EMBL/GenBank/DDBJ whole genome shotgun (WGS) entry which is preliminary data.</text>
</comment>
<dbReference type="InterPro" id="IPR036525">
    <property type="entry name" value="Tubulin/FtsZ_GTPase_sf"/>
</dbReference>
<evidence type="ECO:0000313" key="10">
    <source>
        <dbReference type="EMBL" id="KAK6627178.1"/>
    </source>
</evidence>
<comment type="subunit">
    <text evidence="6">Dimer of alpha and beta chains. A typical microtubule is a hollow water-filled tube with an outer diameter of 25 nm and an inner diameter of 15 nM. Alpha-beta heterodimers associate head-to-tail to form protofilaments running lengthwise along the microtubule wall with the beta-tubulin subunit facing the microtubule plus end conferring a structural polarity. Microtubules usually have 13 protofilaments but different protofilament numbers can be found in some organisms and specialized cells.</text>
</comment>
<dbReference type="PROSITE" id="PS00228">
    <property type="entry name" value="TUBULIN_B_AUTOREG"/>
    <property type="match status" value="1"/>
</dbReference>
<evidence type="ECO:0000259" key="9">
    <source>
        <dbReference type="SMART" id="SM00865"/>
    </source>
</evidence>
<dbReference type="SUPFAM" id="SSF55307">
    <property type="entry name" value="Tubulin C-terminal domain-like"/>
    <property type="match status" value="1"/>
</dbReference>
<sequence>MREICQIQIGQCGNQIGFKFWEVIADEHGITPNGIFEGNDLQQERLNVYFNEARTRYVPRAVLVDLEPGIVDSFHAGPFGELFKPENIVLGQWGAGNNWAKGHYTDGAALICEVLDVIRKEVEACDCIQGFQLIHSLGGGTGSGLGTLITDHIRQEYPDRIFNTCSVFPSPKISESVVAPYNATLSLHHLIENADSTYCIDNHALSDICLNTLRLSNPNFADLNHLISLGLSGVTTSLRFPGQLNSDLRKLAVNMVPFPRLHFLIIGFSPLTSPNMQSFKSLTVPELTQQMFDHKNIMSGSDPRHGRYLSVAAIFRGRVSTREIDEQMYNIQDKNSCYFIDWIPNNVKTVICDIPPRGMKISGTFLGNSTCITEVFCRIERQFEAMLKRKAYIHWYTAEGMDVMEFVEAEANMLDLQEEYQRFQENRVVDDDDYCEDDDDDDDDDGGDGDGDDKNDGDNNPCNGCRSTGGRCSRK</sequence>
<evidence type="ECO:0000313" key="11">
    <source>
        <dbReference type="Proteomes" id="UP001359485"/>
    </source>
</evidence>
<keyword evidence="4 6" id="KW-0547">Nucleotide-binding</keyword>
<gene>
    <name evidence="10" type="ORF">RUM44_009655</name>
</gene>
<protein>
    <recommendedName>
        <fullName evidence="6">Tubulin beta chain</fullName>
    </recommendedName>
</protein>
<feature type="domain" description="Tubulin/FtsZ 2-layer sandwich" evidence="9">
    <location>
        <begin position="244"/>
        <end position="381"/>
    </location>
</feature>
<evidence type="ECO:0000256" key="3">
    <source>
        <dbReference type="ARBA" id="ARBA00022701"/>
    </source>
</evidence>
<dbReference type="InterPro" id="IPR023123">
    <property type="entry name" value="Tubulin_C"/>
</dbReference>
<feature type="compositionally biased region" description="Acidic residues" evidence="7">
    <location>
        <begin position="430"/>
        <end position="451"/>
    </location>
</feature>
<dbReference type="Pfam" id="PF03953">
    <property type="entry name" value="Tubulin_C"/>
    <property type="match status" value="1"/>
</dbReference>
<accession>A0ABR1ATA8</accession>
<dbReference type="Gene3D" id="3.30.1330.20">
    <property type="entry name" value="Tubulin/FtsZ, C-terminal domain"/>
    <property type="match status" value="1"/>
</dbReference>
<dbReference type="InterPro" id="IPR013838">
    <property type="entry name" value="Beta-tubulin_BS"/>
</dbReference>
<name>A0ABR1ATA8_POLSC</name>
<dbReference type="InterPro" id="IPR008280">
    <property type="entry name" value="Tub_FtsZ_C"/>
</dbReference>
<comment type="function">
    <text evidence="6">Tubulin is the major constituent of microtubules, a cylinder consisting of laterally associated linear protofilaments composed of alpha- and beta-tubulin heterodimers. Microtubules grow by the addition of GTP-tubulin dimers to the microtubule end, where a stabilizing cap forms. Below the cap, tubulin dimers are in GDP-bound state, owing to GTPase activity of alpha-tubulin.</text>
</comment>